<organism evidence="1">
    <name type="scientific">marine metagenome</name>
    <dbReference type="NCBI Taxonomy" id="408172"/>
    <lineage>
        <taxon>unclassified sequences</taxon>
        <taxon>metagenomes</taxon>
        <taxon>ecological metagenomes</taxon>
    </lineage>
</organism>
<dbReference type="AlphaFoldDB" id="A0A382DNE8"/>
<reference evidence="1" key="1">
    <citation type="submission" date="2018-05" db="EMBL/GenBank/DDBJ databases">
        <authorList>
            <person name="Lanie J.A."/>
            <person name="Ng W.-L."/>
            <person name="Kazmierczak K.M."/>
            <person name="Andrzejewski T.M."/>
            <person name="Davidsen T.M."/>
            <person name="Wayne K.J."/>
            <person name="Tettelin H."/>
            <person name="Glass J.I."/>
            <person name="Rusch D."/>
            <person name="Podicherti R."/>
            <person name="Tsui H.-C.T."/>
            <person name="Winkler M.E."/>
        </authorList>
    </citation>
    <scope>NUCLEOTIDE SEQUENCE</scope>
</reference>
<gene>
    <name evidence="1" type="ORF">METZ01_LOCUS192599</name>
</gene>
<evidence type="ECO:0000313" key="1">
    <source>
        <dbReference type="EMBL" id="SVB39745.1"/>
    </source>
</evidence>
<sequence length="40" mass="4950">MNKREFLNKIDDQINKKRLLNYSFYQAWNNSELDLDTIQE</sequence>
<proteinExistence type="predicted"/>
<dbReference type="EMBL" id="UINC01040205">
    <property type="protein sequence ID" value="SVB39745.1"/>
    <property type="molecule type" value="Genomic_DNA"/>
</dbReference>
<name>A0A382DNE8_9ZZZZ</name>
<accession>A0A382DNE8</accession>
<protein>
    <submittedName>
        <fullName evidence="1">Uncharacterized protein</fullName>
    </submittedName>
</protein>